<sequence length="196" mass="21528">MTVMDSYKMAHIAVEVSAACALAMYTKKSVARLDKQMVDIMTELKNLRKEIRLLKHQFARNSWITVPTGGVLDDLQSVITDNYNSPGLREVPTTVSEDSKELSTLHRINSNCTKNPLRSNLKHNKKTPAISVTRLMAGSAAPSYECAPPSATTSSLMLPLTPLDDPVADIARFAVPSGKSKKNKRKRATTSSERTP</sequence>
<proteinExistence type="predicted"/>
<feature type="region of interest" description="Disordered" evidence="2">
    <location>
        <begin position="174"/>
        <end position="196"/>
    </location>
</feature>
<keyword evidence="1" id="KW-0175">Coiled coil</keyword>
<name>A0A2Z5UZK9_9VIRU</name>
<evidence type="ECO:0000256" key="1">
    <source>
        <dbReference type="SAM" id="Coils"/>
    </source>
</evidence>
<accession>A0A2Z5UZK9</accession>
<evidence type="ECO:0000313" key="3">
    <source>
        <dbReference type="EMBL" id="BBB16615.1"/>
    </source>
</evidence>
<organism evidence="3">
    <name type="scientific">Heliothis virescens ascovirus 3j</name>
    <dbReference type="NCBI Taxonomy" id="1561067"/>
    <lineage>
        <taxon>Viruses</taxon>
        <taxon>Varidnaviria</taxon>
        <taxon>Bamfordvirae</taxon>
        <taxon>Nucleocytoviricota</taxon>
        <taxon>Megaviricetes</taxon>
        <taxon>Pimascovirales</taxon>
        <taxon>Pimascovirales incertae sedis</taxon>
        <taxon>Ascoviridae</taxon>
        <taxon>Ascovirus</taxon>
    </lineage>
</organism>
<feature type="coiled-coil region" evidence="1">
    <location>
        <begin position="30"/>
        <end position="57"/>
    </location>
</feature>
<protein>
    <submittedName>
        <fullName evidence="3">Uncharacterized protein</fullName>
    </submittedName>
</protein>
<evidence type="ECO:0000256" key="2">
    <source>
        <dbReference type="SAM" id="MobiDB-lite"/>
    </source>
</evidence>
<dbReference type="EMBL" id="LC332918">
    <property type="protein sequence ID" value="BBB16615.1"/>
    <property type="molecule type" value="Genomic_DNA"/>
</dbReference>
<dbReference type="Proteomes" id="UP000317522">
    <property type="component" value="Segment"/>
</dbReference>
<reference evidence="3" key="1">
    <citation type="submission" date="2017-10" db="EMBL/GenBank/DDBJ databases">
        <title>Ascovirus isolated from Spodoptera litura (Noctuidae: Lepidoptera) transmitted by generalist endoparasitoid Meteorus pulchricornis (Braconidae: Hymenoptera).</title>
        <authorList>
            <person name="Arai E."/>
            <person name="Ishii K."/>
            <person name="Ishii H."/>
            <person name="Kunimi Y."/>
            <person name="Inoue M.N."/>
            <person name="Makiyama N."/>
            <person name="Sagawa S."/>
            <person name="Nakai M."/>
        </authorList>
    </citation>
    <scope>NUCLEOTIDE SEQUENCE [LARGE SCALE GENOMIC DNA]</scope>
    <source>
        <strain evidence="3">ENT01</strain>
    </source>
</reference>
<feature type="compositionally biased region" description="Basic residues" evidence="2">
    <location>
        <begin position="179"/>
        <end position="188"/>
    </location>
</feature>